<dbReference type="EMBL" id="CP046415">
    <property type="protein sequence ID" value="QGT77880.1"/>
    <property type="molecule type" value="Genomic_DNA"/>
</dbReference>
<dbReference type="AlphaFoldDB" id="A0A6I6CX17"/>
<dbReference type="InterPro" id="IPR050469">
    <property type="entry name" value="Diguanylate_Cyclase"/>
</dbReference>
<dbReference type="KEGG" id="ghl:GM160_02635"/>
<dbReference type="Gene3D" id="3.30.70.270">
    <property type="match status" value="1"/>
</dbReference>
<dbReference type="PANTHER" id="PTHR45138:SF9">
    <property type="entry name" value="DIGUANYLATE CYCLASE DGCM-RELATED"/>
    <property type="match status" value="1"/>
</dbReference>
<dbReference type="GO" id="GO:0043709">
    <property type="term" value="P:cell adhesion involved in single-species biofilm formation"/>
    <property type="evidence" value="ECO:0007669"/>
    <property type="project" value="TreeGrafter"/>
</dbReference>
<proteinExistence type="predicted"/>
<dbReference type="NCBIfam" id="TIGR00254">
    <property type="entry name" value="GGDEF"/>
    <property type="match status" value="1"/>
</dbReference>
<dbReference type="SUPFAM" id="SSF55073">
    <property type="entry name" value="Nucleotide cyclase"/>
    <property type="match status" value="1"/>
</dbReference>
<reference evidence="4 5" key="1">
    <citation type="submission" date="2019-11" db="EMBL/GenBank/DDBJ databases">
        <authorList>
            <person name="Zhang J."/>
            <person name="Sun C."/>
        </authorList>
    </citation>
    <scope>NUCLEOTIDE SEQUENCE [LARGE SCALE GENOMIC DNA]</scope>
    <source>
        <strain evidence="5">sp2</strain>
    </source>
</reference>
<gene>
    <name evidence="4" type="ORF">GM160_02635</name>
</gene>
<evidence type="ECO:0000313" key="5">
    <source>
        <dbReference type="Proteomes" id="UP000427716"/>
    </source>
</evidence>
<keyword evidence="5" id="KW-1185">Reference proteome</keyword>
<dbReference type="PANTHER" id="PTHR45138">
    <property type="entry name" value="REGULATORY COMPONENTS OF SENSORY TRANSDUCTION SYSTEM"/>
    <property type="match status" value="1"/>
</dbReference>
<dbReference type="GO" id="GO:0052621">
    <property type="term" value="F:diguanylate cyclase activity"/>
    <property type="evidence" value="ECO:0007669"/>
    <property type="project" value="UniProtKB-EC"/>
</dbReference>
<evidence type="ECO:0000313" key="4">
    <source>
        <dbReference type="EMBL" id="QGT77880.1"/>
    </source>
</evidence>
<protein>
    <recommendedName>
        <fullName evidence="1">diguanylate cyclase</fullName>
        <ecNumber evidence="1">2.7.7.65</ecNumber>
    </recommendedName>
</protein>
<organism evidence="4 5">
    <name type="scientific">Guyparkeria halophila</name>
    <dbReference type="NCBI Taxonomy" id="47960"/>
    <lineage>
        <taxon>Bacteria</taxon>
        <taxon>Pseudomonadati</taxon>
        <taxon>Pseudomonadota</taxon>
        <taxon>Gammaproteobacteria</taxon>
        <taxon>Chromatiales</taxon>
        <taxon>Thioalkalibacteraceae</taxon>
        <taxon>Guyparkeria</taxon>
    </lineage>
</organism>
<comment type="catalytic activity">
    <reaction evidence="2">
        <text>2 GTP = 3',3'-c-di-GMP + 2 diphosphate</text>
        <dbReference type="Rhea" id="RHEA:24898"/>
        <dbReference type="ChEBI" id="CHEBI:33019"/>
        <dbReference type="ChEBI" id="CHEBI:37565"/>
        <dbReference type="ChEBI" id="CHEBI:58805"/>
        <dbReference type="EC" id="2.7.7.65"/>
    </reaction>
</comment>
<dbReference type="GO" id="GO:0005886">
    <property type="term" value="C:plasma membrane"/>
    <property type="evidence" value="ECO:0007669"/>
    <property type="project" value="TreeGrafter"/>
</dbReference>
<dbReference type="InterPro" id="IPR043128">
    <property type="entry name" value="Rev_trsase/Diguanyl_cyclase"/>
</dbReference>
<evidence type="ECO:0000256" key="2">
    <source>
        <dbReference type="ARBA" id="ARBA00034247"/>
    </source>
</evidence>
<evidence type="ECO:0000256" key="1">
    <source>
        <dbReference type="ARBA" id="ARBA00012528"/>
    </source>
</evidence>
<accession>A0A6I6CX17</accession>
<name>A0A6I6CX17_9GAMM</name>
<dbReference type="GO" id="GO:1902201">
    <property type="term" value="P:negative regulation of bacterial-type flagellum-dependent cell motility"/>
    <property type="evidence" value="ECO:0007669"/>
    <property type="project" value="TreeGrafter"/>
</dbReference>
<sequence>MTTLVVVHQGFNRMAYYLTSDESLCGQAPSRLAGAYRAPLERHAAIETPAARGEALLASLLRCVNVGTALDTIRSHVEGLLAVTSISWQVDDERYCGTVCEPSEHTIPVALSLDDRPFGRLRLHSRRPVGEAELAALREMLAVVAYPLRNLRMLEHALIAAEHDALTGLKNRRAFDLELKAVHARVARYGGQASLLILDMTRFKAINDTYGHDVGDRALARVAEGLDRCLRETDSAYRLGGDEFVVILPETPYQGARRLGARLLDWFRDHPLREPGGERVPLRARIGMAQFREGDDADGWFRRADQALYGNPEPNGAGRRLGRLA</sequence>
<evidence type="ECO:0000259" key="3">
    <source>
        <dbReference type="PROSITE" id="PS50887"/>
    </source>
</evidence>
<dbReference type="PROSITE" id="PS50887">
    <property type="entry name" value="GGDEF"/>
    <property type="match status" value="1"/>
</dbReference>
<dbReference type="SMART" id="SM00267">
    <property type="entry name" value="GGDEF"/>
    <property type="match status" value="1"/>
</dbReference>
<dbReference type="Pfam" id="PF00990">
    <property type="entry name" value="GGDEF"/>
    <property type="match status" value="1"/>
</dbReference>
<dbReference type="CDD" id="cd01949">
    <property type="entry name" value="GGDEF"/>
    <property type="match status" value="1"/>
</dbReference>
<dbReference type="Proteomes" id="UP000427716">
    <property type="component" value="Chromosome"/>
</dbReference>
<dbReference type="EC" id="2.7.7.65" evidence="1"/>
<dbReference type="InterPro" id="IPR000160">
    <property type="entry name" value="GGDEF_dom"/>
</dbReference>
<feature type="domain" description="GGDEF" evidence="3">
    <location>
        <begin position="191"/>
        <end position="325"/>
    </location>
</feature>
<dbReference type="InterPro" id="IPR029787">
    <property type="entry name" value="Nucleotide_cyclase"/>
</dbReference>